<keyword evidence="3" id="KW-1185">Reference proteome</keyword>
<evidence type="ECO:0000256" key="1">
    <source>
        <dbReference type="SAM" id="MobiDB-lite"/>
    </source>
</evidence>
<sequence length="214" mass="23571">MAARTRPLPKDKVPAALSAFQEQRGAWTGPGKTQGVERAEIERVCQVLRQLGPSDSAKSRLSTPTSDTIGDFPLRLYPNYRLKPMSETSPFPSHRPPGQEDAGPCSPQRGPSPAWPREWCPSKTTNPIRQCALLLRQREIRVNKAGLEWAGPGGLGNGAQWAEDSNRQRSGHRPAEEEVFCRIQALKYSLPIFLGIINNQLSGSNCGLSSRTCR</sequence>
<comment type="caution">
    <text evidence="2">The sequence shown here is derived from an EMBL/GenBank/DDBJ whole genome shotgun (WGS) entry which is preliminary data.</text>
</comment>
<dbReference type="AlphaFoldDB" id="A0A7J7VVG2"/>
<proteinExistence type="predicted"/>
<feature type="compositionally biased region" description="Polar residues" evidence="1">
    <location>
        <begin position="59"/>
        <end position="68"/>
    </location>
</feature>
<reference evidence="2 3" key="1">
    <citation type="journal article" date="2020" name="Nature">
        <title>Six reference-quality genomes reveal evolution of bat adaptations.</title>
        <authorList>
            <person name="Jebb D."/>
            <person name="Huang Z."/>
            <person name="Pippel M."/>
            <person name="Hughes G.M."/>
            <person name="Lavrichenko K."/>
            <person name="Devanna P."/>
            <person name="Winkler S."/>
            <person name="Jermiin L.S."/>
            <person name="Skirmuntt E.C."/>
            <person name="Katzourakis A."/>
            <person name="Burkitt-Gray L."/>
            <person name="Ray D.A."/>
            <person name="Sullivan K.A.M."/>
            <person name="Roscito J.G."/>
            <person name="Kirilenko B.M."/>
            <person name="Davalos L.M."/>
            <person name="Corthals A.P."/>
            <person name="Power M.L."/>
            <person name="Jones G."/>
            <person name="Ransome R.D."/>
            <person name="Dechmann D.K.N."/>
            <person name="Locatelli A.G."/>
            <person name="Puechmaille S.J."/>
            <person name="Fedrigo O."/>
            <person name="Jarvis E.D."/>
            <person name="Hiller M."/>
            <person name="Vernes S.C."/>
            <person name="Myers E.W."/>
            <person name="Teeling E.C."/>
        </authorList>
    </citation>
    <scope>NUCLEOTIDE SEQUENCE [LARGE SCALE GENOMIC DNA]</scope>
    <source>
        <strain evidence="2">MPipKuh1</strain>
        <tissue evidence="2">Flight muscle</tissue>
    </source>
</reference>
<evidence type="ECO:0000313" key="2">
    <source>
        <dbReference type="EMBL" id="KAF6328961.1"/>
    </source>
</evidence>
<accession>A0A7J7VVG2</accession>
<feature type="region of interest" description="Disordered" evidence="1">
    <location>
        <begin position="52"/>
        <end position="121"/>
    </location>
</feature>
<dbReference type="EMBL" id="JACAGB010000013">
    <property type="protein sequence ID" value="KAF6328961.1"/>
    <property type="molecule type" value="Genomic_DNA"/>
</dbReference>
<organism evidence="2 3">
    <name type="scientific">Pipistrellus kuhlii</name>
    <name type="common">Kuhl's pipistrelle</name>
    <dbReference type="NCBI Taxonomy" id="59472"/>
    <lineage>
        <taxon>Eukaryota</taxon>
        <taxon>Metazoa</taxon>
        <taxon>Chordata</taxon>
        <taxon>Craniata</taxon>
        <taxon>Vertebrata</taxon>
        <taxon>Euteleostomi</taxon>
        <taxon>Mammalia</taxon>
        <taxon>Eutheria</taxon>
        <taxon>Laurasiatheria</taxon>
        <taxon>Chiroptera</taxon>
        <taxon>Yangochiroptera</taxon>
        <taxon>Vespertilionidae</taxon>
        <taxon>Pipistrellus</taxon>
    </lineage>
</organism>
<dbReference type="Proteomes" id="UP000558488">
    <property type="component" value="Unassembled WGS sequence"/>
</dbReference>
<name>A0A7J7VVG2_PIPKU</name>
<evidence type="ECO:0000313" key="3">
    <source>
        <dbReference type="Proteomes" id="UP000558488"/>
    </source>
</evidence>
<protein>
    <submittedName>
        <fullName evidence="2">Uncharacterized protein</fullName>
    </submittedName>
</protein>
<gene>
    <name evidence="2" type="ORF">mPipKuh1_008290</name>
</gene>